<dbReference type="Gene3D" id="2.60.120.230">
    <property type="match status" value="2"/>
</dbReference>
<feature type="domain" description="DOMON" evidence="9">
    <location>
        <begin position="28"/>
        <end position="142"/>
    </location>
</feature>
<evidence type="ECO:0000256" key="3">
    <source>
        <dbReference type="ARBA" id="ARBA00022723"/>
    </source>
</evidence>
<keyword evidence="3" id="KW-0479">Metal-binding</keyword>
<dbReference type="FunFam" id="2.60.120.230:FF:000001">
    <property type="entry name" value="Monooxygenase, DBH-like 1"/>
    <property type="match status" value="2"/>
</dbReference>
<evidence type="ECO:0000256" key="8">
    <source>
        <dbReference type="ARBA" id="ARBA00023180"/>
    </source>
</evidence>
<dbReference type="InterPro" id="IPR000945">
    <property type="entry name" value="DBH-like"/>
</dbReference>
<dbReference type="InterPro" id="IPR028460">
    <property type="entry name" value="Tbh/DBH"/>
</dbReference>
<comment type="cofactor">
    <cofactor evidence="1">
        <name>Cu(2+)</name>
        <dbReference type="ChEBI" id="CHEBI:29036"/>
    </cofactor>
</comment>
<organism evidence="10 11">
    <name type="scientific">Branchiostoma lanceolatum</name>
    <name type="common">Common lancelet</name>
    <name type="synonym">Amphioxus lanceolatum</name>
    <dbReference type="NCBI Taxonomy" id="7740"/>
    <lineage>
        <taxon>Eukaryota</taxon>
        <taxon>Metazoa</taxon>
        <taxon>Chordata</taxon>
        <taxon>Cephalochordata</taxon>
        <taxon>Leptocardii</taxon>
        <taxon>Amphioxiformes</taxon>
        <taxon>Branchiostomatidae</taxon>
        <taxon>Branchiostoma</taxon>
    </lineage>
</organism>
<feature type="domain" description="DOMON" evidence="9">
    <location>
        <begin position="674"/>
        <end position="788"/>
    </location>
</feature>
<evidence type="ECO:0000259" key="9">
    <source>
        <dbReference type="PROSITE" id="PS50836"/>
    </source>
</evidence>
<dbReference type="InterPro" id="IPR045266">
    <property type="entry name" value="DOH_DOMON"/>
</dbReference>
<protein>
    <submittedName>
        <fullName evidence="10">MOXD1 protein</fullName>
    </submittedName>
</protein>
<dbReference type="GO" id="GO:0005507">
    <property type="term" value="F:copper ion binding"/>
    <property type="evidence" value="ECO:0007669"/>
    <property type="project" value="InterPro"/>
</dbReference>
<dbReference type="Gene3D" id="2.60.40.1210">
    <property type="entry name" value="Cellobiose dehydrogenase, cytochrome domain"/>
    <property type="match status" value="2"/>
</dbReference>
<dbReference type="Pfam" id="PF03351">
    <property type="entry name" value="DOMON"/>
    <property type="match status" value="2"/>
</dbReference>
<name>A0A8J9YIM8_BRALA</name>
<keyword evidence="11" id="KW-1185">Reference proteome</keyword>
<dbReference type="GO" id="GO:0042420">
    <property type="term" value="P:dopamine catabolic process"/>
    <property type="evidence" value="ECO:0007669"/>
    <property type="project" value="TreeGrafter"/>
</dbReference>
<dbReference type="InterPro" id="IPR000323">
    <property type="entry name" value="Cu2_ascorb_mOase_N"/>
</dbReference>
<dbReference type="InterPro" id="IPR005018">
    <property type="entry name" value="DOMON_domain"/>
</dbReference>
<reference evidence="10" key="1">
    <citation type="submission" date="2022-01" db="EMBL/GenBank/DDBJ databases">
        <authorList>
            <person name="Braso-Vives M."/>
        </authorList>
    </citation>
    <scope>NUCLEOTIDE SEQUENCE</scope>
</reference>
<keyword evidence="4" id="KW-0560">Oxidoreductase</keyword>
<dbReference type="Pfam" id="PF01082">
    <property type="entry name" value="Cu2_monooxygen"/>
    <property type="match status" value="2"/>
</dbReference>
<dbReference type="GO" id="GO:0030667">
    <property type="term" value="C:secretory granule membrane"/>
    <property type="evidence" value="ECO:0007669"/>
    <property type="project" value="TreeGrafter"/>
</dbReference>
<dbReference type="GO" id="GO:0004500">
    <property type="term" value="F:dopamine beta-monooxygenase activity"/>
    <property type="evidence" value="ECO:0007669"/>
    <property type="project" value="InterPro"/>
</dbReference>
<evidence type="ECO:0000313" key="10">
    <source>
        <dbReference type="EMBL" id="CAH1230130.1"/>
    </source>
</evidence>
<gene>
    <name evidence="10" type="primary">MOXD1</name>
    <name evidence="10" type="ORF">BLAG_LOCUS994</name>
</gene>
<dbReference type="Proteomes" id="UP000838412">
    <property type="component" value="Chromosome 1"/>
</dbReference>
<dbReference type="PROSITE" id="PS50836">
    <property type="entry name" value="DOMON"/>
    <property type="match status" value="2"/>
</dbReference>
<dbReference type="EMBL" id="OV696686">
    <property type="protein sequence ID" value="CAH1230130.1"/>
    <property type="molecule type" value="Genomic_DNA"/>
</dbReference>
<keyword evidence="5" id="KW-0186">Copper</keyword>
<dbReference type="InterPro" id="IPR024548">
    <property type="entry name" value="Cu2_monoox_C"/>
</dbReference>
<dbReference type="InterPro" id="IPR036939">
    <property type="entry name" value="Cu2_ascorb_mOase_N_sf"/>
</dbReference>
<dbReference type="SUPFAM" id="SSF49344">
    <property type="entry name" value="CBD9-like"/>
    <property type="match status" value="2"/>
</dbReference>
<evidence type="ECO:0000256" key="4">
    <source>
        <dbReference type="ARBA" id="ARBA00023002"/>
    </source>
</evidence>
<proteinExistence type="inferred from homology"/>
<keyword evidence="6" id="KW-0503">Monooxygenase</keyword>
<evidence type="ECO:0000256" key="5">
    <source>
        <dbReference type="ARBA" id="ARBA00023008"/>
    </source>
</evidence>
<comment type="similarity">
    <text evidence="2">Belongs to the copper type II ascorbate-dependent monooxygenase family.</text>
</comment>
<keyword evidence="8" id="KW-0325">Glycoprotein</keyword>
<evidence type="ECO:0000256" key="1">
    <source>
        <dbReference type="ARBA" id="ARBA00001973"/>
    </source>
</evidence>
<dbReference type="CDD" id="cd09631">
    <property type="entry name" value="DOMON_DOH"/>
    <property type="match status" value="2"/>
</dbReference>
<dbReference type="InterPro" id="IPR014784">
    <property type="entry name" value="Cu2_ascorb_mOase-like_C"/>
</dbReference>
<dbReference type="Gene3D" id="2.60.120.310">
    <property type="entry name" value="Copper type II, ascorbate-dependent monooxygenase, N-terminal domain"/>
    <property type="match status" value="2"/>
</dbReference>
<dbReference type="SMART" id="SM00664">
    <property type="entry name" value="DoH"/>
    <property type="match status" value="2"/>
</dbReference>
<dbReference type="Pfam" id="PF03712">
    <property type="entry name" value="Cu2_monoox_C"/>
    <property type="match status" value="2"/>
</dbReference>
<evidence type="ECO:0000256" key="2">
    <source>
        <dbReference type="ARBA" id="ARBA00010676"/>
    </source>
</evidence>
<dbReference type="PANTHER" id="PTHR10157:SF23">
    <property type="entry name" value="MOXD1 HOMOLOG 1"/>
    <property type="match status" value="1"/>
</dbReference>
<dbReference type="GO" id="GO:0005615">
    <property type="term" value="C:extracellular space"/>
    <property type="evidence" value="ECO:0007669"/>
    <property type="project" value="TreeGrafter"/>
</dbReference>
<dbReference type="SUPFAM" id="SSF49742">
    <property type="entry name" value="PHM/PNGase F"/>
    <property type="match status" value="4"/>
</dbReference>
<dbReference type="OrthoDB" id="19261at2759"/>
<dbReference type="GO" id="GO:0042421">
    <property type="term" value="P:norepinephrine biosynthetic process"/>
    <property type="evidence" value="ECO:0007669"/>
    <property type="project" value="TreeGrafter"/>
</dbReference>
<dbReference type="InterPro" id="IPR008977">
    <property type="entry name" value="PHM/PNGase_F_dom_sf"/>
</dbReference>
<dbReference type="PRINTS" id="PR00767">
    <property type="entry name" value="DBMONOXGNASE"/>
</dbReference>
<evidence type="ECO:0000313" key="11">
    <source>
        <dbReference type="Proteomes" id="UP000838412"/>
    </source>
</evidence>
<dbReference type="FunFam" id="2.60.120.310:FF:000004">
    <property type="entry name" value="DBH-like monooxygenase protein 1"/>
    <property type="match status" value="2"/>
</dbReference>
<evidence type="ECO:0000256" key="6">
    <source>
        <dbReference type="ARBA" id="ARBA00023033"/>
    </source>
</evidence>
<dbReference type="AlphaFoldDB" id="A0A8J9YIM8"/>
<dbReference type="FunFam" id="2.60.40.1210:FF:000003">
    <property type="entry name" value="Uncharacterized protein"/>
    <property type="match status" value="2"/>
</dbReference>
<sequence>MFFISCAIYSSTTDAGDFTHQASLDEHGRFNLLWKFDSETITFEAHAQTTGYIGLGLSPNGGMEGSDVIIGWVKDGQAFITDRFAEGYFEPRLDAHQDVELLSGYENGTHTVLRFRRRLRPCDTAEDREITEDTQRVIWSFNDHDPVDHGHVGQNGPHVLYHGMNRGTKSIILLQKNPPSLDIQDSNILTMELTSQNVLVPAKETTYWCNTLRLPTLDRKHHLVKIEPIIQPGHESLVHHVVVYQCKLGQVPPMLDGGHECYHPNMPEEWNLCKSIMTAWAIGGQGFTYPDHVGFSLGTDDDPNYVMMEMHYDNPKRISGERDSSGLRFYYTPNVRQYDAGVLDIGVNSATTHVIPPGAESFDTTSFCFGLDPYLQELGQPIKVFASMPHAHLAGTAVRTKLVRNGVMQSYVGRDETYDFDLQEIRLLDPEVVVKEGDLLITECTYKTTDRTKVTLGGLGSREEMCINFIQYYPRIKLSRCYTALDINQQATFFGIYYAHWEYPFPIYYPANLVNQTVIDVINQHPWTNEEAERFEQHVRNGQVYSYNIPDEANDYQLIDQPADPTVPDDNSVSITGERTLWSHHRTKIAAGVTTQDSRLFCKNKDLHAIPDPDYGTTRAMRGVCTLLLLLCGSTCLLASAIPKEEILGAVRDFQHSSHDAGDFTHQASLDEHGRFNLLWKFDSETITFEAHAQTTGYIGLGLSPNGGMEGSDVIIGWVKDGQAFITDRFAEGYFEPRLDAHQDVELLSGYENGTHTVLRFRRRLRPCDTAEDRVITEDTQRVIWSFNDHDPVDHGHVGQNGPHVLYHGRNRGTKSIILLQKNPPSLDIQDSNILTMELTSQNVLVPAKETTYWCNTLRLPTLDRKHHLVKIEPIIQPGHESLVHHILVYQCKLGQVPPMLDGGHECYHPNMPEEWNQCKSIMTAWAIGGKGFTYPDHVGFSLGTDDDPDYVMMEMHYDNPKRISGERDSSGLRFYYTPNVRQYDAGVLDIGVTSTQSHVIPPGAESFDTTGFCFGLDPYLQELGQPIHVFASMPHSHLAGTAVRTKLVRNGVMQSYVGRDETYDFDLQEIRLLDPEVVVKEGDLLITECTYKTTDRTQVTVGGLGSREEMCINFIQYYPRIPLSICYSQLEINQQATFFGIYYAGWEYPFPIYYPASMVNQTVIDVINQHPWTNEEAERFEQHVRNGQVMSYNFPDEANDYQLIDQPADPTVPDDNSVSIPGC</sequence>
<dbReference type="GO" id="GO:0006589">
    <property type="term" value="P:octopamine biosynthetic process"/>
    <property type="evidence" value="ECO:0007669"/>
    <property type="project" value="TreeGrafter"/>
</dbReference>
<accession>A0A8J9YIM8</accession>
<evidence type="ECO:0000256" key="7">
    <source>
        <dbReference type="ARBA" id="ARBA00023157"/>
    </source>
</evidence>
<dbReference type="PANTHER" id="PTHR10157">
    <property type="entry name" value="DOPAMINE BETA HYDROXYLASE RELATED"/>
    <property type="match status" value="1"/>
</dbReference>
<keyword evidence="7" id="KW-1015">Disulfide bond</keyword>